<dbReference type="EMBL" id="FN648409">
    <property type="protein sequence ID" value="CBN76866.1"/>
    <property type="molecule type" value="Genomic_DNA"/>
</dbReference>
<keyword evidence="2" id="KW-0732">Signal</keyword>
<evidence type="ECO:0000256" key="2">
    <source>
        <dbReference type="SAM" id="SignalP"/>
    </source>
</evidence>
<evidence type="ECO:0000313" key="4">
    <source>
        <dbReference type="Proteomes" id="UP000002630"/>
    </source>
</evidence>
<dbReference type="eggNOG" id="ENOG502SF9D">
    <property type="taxonomic scope" value="Eukaryota"/>
</dbReference>
<protein>
    <submittedName>
        <fullName evidence="3">Uncharacterized protein</fullName>
    </submittedName>
</protein>
<evidence type="ECO:0000256" key="1">
    <source>
        <dbReference type="SAM" id="MobiDB-lite"/>
    </source>
</evidence>
<dbReference type="EMBL" id="FN649733">
    <property type="protein sequence ID" value="CBN76866.1"/>
    <property type="molecule type" value="Genomic_DNA"/>
</dbReference>
<dbReference type="AlphaFoldDB" id="D8LIY2"/>
<dbReference type="OrthoDB" id="43299at2759"/>
<gene>
    <name evidence="3" type="ORF">Esi_0023_0116</name>
</gene>
<accession>D8LIY2</accession>
<feature type="region of interest" description="Disordered" evidence="1">
    <location>
        <begin position="36"/>
        <end position="62"/>
    </location>
</feature>
<feature type="chain" id="PRO_5003117188" evidence="2">
    <location>
        <begin position="28"/>
        <end position="194"/>
    </location>
</feature>
<organism evidence="3 4">
    <name type="scientific">Ectocarpus siliculosus</name>
    <name type="common">Brown alga</name>
    <name type="synonym">Conferva siliculosa</name>
    <dbReference type="NCBI Taxonomy" id="2880"/>
    <lineage>
        <taxon>Eukaryota</taxon>
        <taxon>Sar</taxon>
        <taxon>Stramenopiles</taxon>
        <taxon>Ochrophyta</taxon>
        <taxon>PX clade</taxon>
        <taxon>Phaeophyceae</taxon>
        <taxon>Ectocarpales</taxon>
        <taxon>Ectocarpaceae</taxon>
        <taxon>Ectocarpus</taxon>
    </lineage>
</organism>
<feature type="region of interest" description="Disordered" evidence="1">
    <location>
        <begin position="116"/>
        <end position="141"/>
    </location>
</feature>
<reference evidence="3 4" key="1">
    <citation type="journal article" date="2010" name="Nature">
        <title>The Ectocarpus genome and the independent evolution of multicellularity in brown algae.</title>
        <authorList>
            <person name="Cock J.M."/>
            <person name="Sterck L."/>
            <person name="Rouze P."/>
            <person name="Scornet D."/>
            <person name="Allen A.E."/>
            <person name="Amoutzias G."/>
            <person name="Anthouard V."/>
            <person name="Artiguenave F."/>
            <person name="Aury J.M."/>
            <person name="Badger J.H."/>
            <person name="Beszteri B."/>
            <person name="Billiau K."/>
            <person name="Bonnet E."/>
            <person name="Bothwell J.H."/>
            <person name="Bowler C."/>
            <person name="Boyen C."/>
            <person name="Brownlee C."/>
            <person name="Carrano C.J."/>
            <person name="Charrier B."/>
            <person name="Cho G.Y."/>
            <person name="Coelho S.M."/>
            <person name="Collen J."/>
            <person name="Corre E."/>
            <person name="Da Silva C."/>
            <person name="Delage L."/>
            <person name="Delaroque N."/>
            <person name="Dittami S.M."/>
            <person name="Doulbeau S."/>
            <person name="Elias M."/>
            <person name="Farnham G."/>
            <person name="Gachon C.M."/>
            <person name="Gschloessl B."/>
            <person name="Heesch S."/>
            <person name="Jabbari K."/>
            <person name="Jubin C."/>
            <person name="Kawai H."/>
            <person name="Kimura K."/>
            <person name="Kloareg B."/>
            <person name="Kupper F.C."/>
            <person name="Lang D."/>
            <person name="Le Bail A."/>
            <person name="Leblanc C."/>
            <person name="Lerouge P."/>
            <person name="Lohr M."/>
            <person name="Lopez P.J."/>
            <person name="Martens C."/>
            <person name="Maumus F."/>
            <person name="Michel G."/>
            <person name="Miranda-Saavedra D."/>
            <person name="Morales J."/>
            <person name="Moreau H."/>
            <person name="Motomura T."/>
            <person name="Nagasato C."/>
            <person name="Napoli C.A."/>
            <person name="Nelson D.R."/>
            <person name="Nyvall-Collen P."/>
            <person name="Peters A.F."/>
            <person name="Pommier C."/>
            <person name="Potin P."/>
            <person name="Poulain J."/>
            <person name="Quesneville H."/>
            <person name="Read B."/>
            <person name="Rensing S.A."/>
            <person name="Ritter A."/>
            <person name="Rousvoal S."/>
            <person name="Samanta M."/>
            <person name="Samson G."/>
            <person name="Schroeder D.C."/>
            <person name="Segurens B."/>
            <person name="Strittmatter M."/>
            <person name="Tonon T."/>
            <person name="Tregear J.W."/>
            <person name="Valentin K."/>
            <person name="von Dassow P."/>
            <person name="Yamagishi T."/>
            <person name="Van de Peer Y."/>
            <person name="Wincker P."/>
        </authorList>
    </citation>
    <scope>NUCLEOTIDE SEQUENCE [LARGE SCALE GENOMIC DNA]</scope>
    <source>
        <strain evidence="4">Ec32 / CCAP1310/4</strain>
    </source>
</reference>
<feature type="signal peptide" evidence="2">
    <location>
        <begin position="1"/>
        <end position="27"/>
    </location>
</feature>
<evidence type="ECO:0000313" key="3">
    <source>
        <dbReference type="EMBL" id="CBN76866.1"/>
    </source>
</evidence>
<proteinExistence type="predicted"/>
<dbReference type="InParanoid" id="D8LIY2"/>
<name>D8LIY2_ECTSI</name>
<dbReference type="Proteomes" id="UP000002630">
    <property type="component" value="Linkage Group LG08"/>
</dbReference>
<sequence length="194" mass="20667">MKTTSGPGVRLLLVWLLFVQEACELFAYTSVGPLKPPRKTPHGSVAGVRTGTTSLGSSREDGPEIMSVVEPMTTRLQVLQKMGAAISLLPAAGAVAVGAGGGLAFPEEARAAKGSADATQKEWISGKGAQPKGSDDKTGTRKESKYLRCLSNCLADCQKPTYGPERDREECLQACQDECCMSYEQCTYTVTQNK</sequence>
<keyword evidence="4" id="KW-1185">Reference proteome</keyword>